<dbReference type="EMBL" id="CAADFA010000324">
    <property type="protein sequence ID" value="VFJ62705.1"/>
    <property type="molecule type" value="Genomic_DNA"/>
</dbReference>
<organism evidence="3">
    <name type="scientific">Candidatus Kentrum sp. FM</name>
    <dbReference type="NCBI Taxonomy" id="2126340"/>
    <lineage>
        <taxon>Bacteria</taxon>
        <taxon>Pseudomonadati</taxon>
        <taxon>Pseudomonadota</taxon>
        <taxon>Gammaproteobacteria</taxon>
        <taxon>Candidatus Kentrum</taxon>
    </lineage>
</organism>
<evidence type="ECO:0000313" key="1">
    <source>
        <dbReference type="EMBL" id="VFJ62705.1"/>
    </source>
</evidence>
<protein>
    <submittedName>
        <fullName evidence="3">Uncharacterized protein</fullName>
    </submittedName>
</protein>
<dbReference type="EMBL" id="CAADFL010000328">
    <property type="protein sequence ID" value="VFK14581.1"/>
    <property type="molecule type" value="Genomic_DNA"/>
</dbReference>
<gene>
    <name evidence="2" type="ORF">BECKFM1743A_GA0114220_103253</name>
    <name evidence="3" type="ORF">BECKFM1743B_GA0114221_103283</name>
    <name evidence="1" type="ORF">BECKFM1743C_GA0114222_103243</name>
</gene>
<proteinExistence type="predicted"/>
<name>A0A450WCA1_9GAMM</name>
<reference evidence="3" key="1">
    <citation type="submission" date="2019-02" db="EMBL/GenBank/DDBJ databases">
        <authorList>
            <person name="Gruber-Vodicka R. H."/>
            <person name="Seah K. B. B."/>
        </authorList>
    </citation>
    <scope>NUCLEOTIDE SEQUENCE</scope>
    <source>
        <strain evidence="2">BECK_BZ163</strain>
        <strain evidence="3">BECK_BZ164</strain>
        <strain evidence="1">BECK_BZ165</strain>
    </source>
</reference>
<evidence type="ECO:0000313" key="2">
    <source>
        <dbReference type="EMBL" id="VFJ63147.1"/>
    </source>
</evidence>
<dbReference type="AlphaFoldDB" id="A0A450WCA1"/>
<sequence>MVMSAKQRQKKIEQKNKKKALAKKALREFVHSKGQASAYAQYPIYECVVPDGLFDTGLASLFIARQAPNGLLGVSSLILDVYCLGVKDAFFRVMSEHEYEHKLKAGMIARHKGQEFEKMHVACVKKLVDGAIEYAARLGFSPHPDYRKAEGIFDGIDAEACPVHYEYGNDGKPFYIRGPNESIKRARQIVEQLAKTCGEGNFDYIIPMDELPPIPG</sequence>
<evidence type="ECO:0000313" key="3">
    <source>
        <dbReference type="EMBL" id="VFK14581.1"/>
    </source>
</evidence>
<dbReference type="EMBL" id="CAADEZ010000325">
    <property type="protein sequence ID" value="VFJ63147.1"/>
    <property type="molecule type" value="Genomic_DNA"/>
</dbReference>
<accession>A0A450WCA1</accession>